<sequence>MDNLCRECNKVTVHKCRRRRQSKRRIPSVRSSIPPELESLITELINDEVKYVQMLKDFLHMEDVYRMDVPFSQRNNLLFESPSFLMPIYKLHQNYLLPLLRTVQTCDQYERLAFGNLFYALELSSTAYTSYRRFIAEASKRRSHVKELLRQGDAPGFSKTQLESYKEFHRQVQRRLVDYTDFAHHYFKLIPAGHPDKLKSALAFLDLLRLKNSTNLQSILQNSGGGSLEGYDDNLNDKYLSSFRTLFLSEKINEKSFLQIEQSTDSNEGCLLKDLLLAAHDVTESLLDLCFIKRHIPDLDPRIRSTLFGQSKTHETAVEELAVLFRCWLEPSIRACGVLKLSFCGVKEIAENLRELLREPGSSFFRVSLYRFEYIEENIAQRTKLIEKLNDFLSKFDENIDHLFGCFLRLSENIDKNDPLKLSTFNSVVDLLETFSRFKAFKFNNQDIVEIDVFGNVHLEDRRDNLYERIDDFGFLRREKSKLRDFIEEIAFKPASGDIYIKRRSHCEKLCKEILATEKKYISDLTEICKLKRKFEKHRKMTNSHETRILFGAPGSLERILLLHDGIVEPLMKIAVSQIDTNGFVMGRLFSVLKPDEYVFSIYEDFFKQQNDRSKIIERLLDEVREDDGFSKQNLMTLNSKIIVLMQRLTRYDLLFRDYLKCLPEDHFDHEEAEEALEKIRKMVKKINELVRVEQHHEHKKILIEKYGHILAPNKNKVQEIMRWELYKYGKVDCPSINKTNVDLIIIQPRNHRDSGDFFTRTSSNEVPDEDLIVFLGEATRKHQKTHLSLPGTCILRASVKPSSLKYEKSDFPKVLIGKPYTSQNFGKIEVFDHTNCERKERARLFERYENNDRNEALSIYIKHDYIMPYDEMFERAECCGIVPVRISSPSTNKLHLSSFKFSKRWIALLDYTNDGINSFWAVLIRNSPGDHPKFDVFVSEIRPETEFKQEKSSKEFSYCSPQHRVTFYLESHSEQQIWCDGFRRAYQKASKRRQKRTTTTTSHPEFESECSSGRNSNRNSLII</sequence>
<dbReference type="PANTHER" id="PTHR12673:SF159">
    <property type="entry name" value="LD03170P"/>
    <property type="match status" value="1"/>
</dbReference>
<evidence type="ECO:0000259" key="2">
    <source>
        <dbReference type="PROSITE" id="PS50010"/>
    </source>
</evidence>
<gene>
    <name evidence="3" type="ORF">OKIOD_LOCUS4485</name>
</gene>
<protein>
    <submittedName>
        <fullName evidence="3">Oidioi.mRNA.OKI2018_I69.PAR.g12927.t1.cds</fullName>
    </submittedName>
</protein>
<dbReference type="SUPFAM" id="SSF48065">
    <property type="entry name" value="DBL homology domain (DH-domain)"/>
    <property type="match status" value="2"/>
</dbReference>
<feature type="compositionally biased region" description="Polar residues" evidence="1">
    <location>
        <begin position="1010"/>
        <end position="1024"/>
    </location>
</feature>
<organism evidence="3 4">
    <name type="scientific">Oikopleura dioica</name>
    <name type="common">Tunicate</name>
    <dbReference type="NCBI Taxonomy" id="34765"/>
    <lineage>
        <taxon>Eukaryota</taxon>
        <taxon>Metazoa</taxon>
        <taxon>Chordata</taxon>
        <taxon>Tunicata</taxon>
        <taxon>Appendicularia</taxon>
        <taxon>Copelata</taxon>
        <taxon>Oikopleuridae</taxon>
        <taxon>Oikopleura</taxon>
    </lineage>
</organism>
<dbReference type="Proteomes" id="UP001158576">
    <property type="component" value="Chromosome PAR"/>
</dbReference>
<feature type="domain" description="DH" evidence="2">
    <location>
        <begin position="506"/>
        <end position="690"/>
    </location>
</feature>
<dbReference type="InterPro" id="IPR035899">
    <property type="entry name" value="DBL_dom_sf"/>
</dbReference>
<evidence type="ECO:0000256" key="1">
    <source>
        <dbReference type="SAM" id="MobiDB-lite"/>
    </source>
</evidence>
<proteinExistence type="predicted"/>
<dbReference type="Gene3D" id="1.20.900.10">
    <property type="entry name" value="Dbl homology (DH) domain"/>
    <property type="match status" value="1"/>
</dbReference>
<evidence type="ECO:0000313" key="3">
    <source>
        <dbReference type="EMBL" id="CAG5091234.1"/>
    </source>
</evidence>
<dbReference type="InterPro" id="IPR000219">
    <property type="entry name" value="DH_dom"/>
</dbReference>
<dbReference type="PANTHER" id="PTHR12673">
    <property type="entry name" value="FACIOGENITAL DYSPLASIA PROTEIN"/>
    <property type="match status" value="1"/>
</dbReference>
<name>A0ABN7S5K2_OIKDI</name>
<dbReference type="SMART" id="SM00325">
    <property type="entry name" value="RhoGEF"/>
    <property type="match status" value="1"/>
</dbReference>
<dbReference type="PROSITE" id="PS50010">
    <property type="entry name" value="DH_2"/>
    <property type="match status" value="1"/>
</dbReference>
<dbReference type="EMBL" id="OU015568">
    <property type="protein sequence ID" value="CAG5091234.1"/>
    <property type="molecule type" value="Genomic_DNA"/>
</dbReference>
<dbReference type="Pfam" id="PF00621">
    <property type="entry name" value="RhoGEF"/>
    <property type="match status" value="1"/>
</dbReference>
<evidence type="ECO:0000313" key="4">
    <source>
        <dbReference type="Proteomes" id="UP001158576"/>
    </source>
</evidence>
<keyword evidence="4" id="KW-1185">Reference proteome</keyword>
<reference evidence="3 4" key="1">
    <citation type="submission" date="2021-04" db="EMBL/GenBank/DDBJ databases">
        <authorList>
            <person name="Bliznina A."/>
        </authorList>
    </citation>
    <scope>NUCLEOTIDE SEQUENCE [LARGE SCALE GENOMIC DNA]</scope>
</reference>
<dbReference type="InterPro" id="IPR051092">
    <property type="entry name" value="FYVE_RhoGEF_PH"/>
</dbReference>
<feature type="region of interest" description="Disordered" evidence="1">
    <location>
        <begin position="991"/>
        <end position="1024"/>
    </location>
</feature>
<accession>A0ABN7S5K2</accession>
<dbReference type="CDD" id="cd00160">
    <property type="entry name" value="RhoGEF"/>
    <property type="match status" value="1"/>
</dbReference>